<organism evidence="2 3">
    <name type="scientific">Molossus molossus</name>
    <name type="common">Pallas' mastiff bat</name>
    <name type="synonym">Vespertilio molossus</name>
    <dbReference type="NCBI Taxonomy" id="27622"/>
    <lineage>
        <taxon>Eukaryota</taxon>
        <taxon>Metazoa</taxon>
        <taxon>Chordata</taxon>
        <taxon>Craniata</taxon>
        <taxon>Vertebrata</taxon>
        <taxon>Euteleostomi</taxon>
        <taxon>Mammalia</taxon>
        <taxon>Eutheria</taxon>
        <taxon>Laurasiatheria</taxon>
        <taxon>Chiroptera</taxon>
        <taxon>Yangochiroptera</taxon>
        <taxon>Molossidae</taxon>
        <taxon>Molossus</taxon>
    </lineage>
</organism>
<sequence length="379" mass="39772">MDQALLPAGWPDQQCHTHTHTHAVLPSLSSPRSFSPASRGHSHPSHLCPDPVPGWEQGSELTWWQTAGPGSGEGRGPGPWGAMRGDAGGARPWDGCGAHRPGPPGLPAAHGARRGRAWTTLRTQGGQPHPHVLLLLASGGVSPRRPSRPVWSGVLCSAPDTQTAPGGIPQLRAGLSERGVHPLGSERQRCWGGAHSLWTRCRPLPSFLREGGRQAAHRSDLLPGRGSWCGHGGGPRTVPPGLPSGSLRARWRDGAPSRGAASGGKEQEKGPRGAWRTGRLRSEVRERCRGHGRQLCGPSCLETPPPPSRPSSSVPFLGDQPCLPAPRAPSPLLPGSPASQRDLPWGPVVPCPSSYPGSFHSPASQGVVPMPPASKHSVS</sequence>
<protein>
    <submittedName>
        <fullName evidence="2">Uncharacterized protein</fullName>
    </submittedName>
</protein>
<reference evidence="2 3" key="1">
    <citation type="journal article" date="2020" name="Nature">
        <title>Six reference-quality genomes reveal evolution of bat adaptations.</title>
        <authorList>
            <person name="Jebb D."/>
            <person name="Huang Z."/>
            <person name="Pippel M."/>
            <person name="Hughes G.M."/>
            <person name="Lavrichenko K."/>
            <person name="Devanna P."/>
            <person name="Winkler S."/>
            <person name="Jermiin L.S."/>
            <person name="Skirmuntt E.C."/>
            <person name="Katzourakis A."/>
            <person name="Burkitt-Gray L."/>
            <person name="Ray D.A."/>
            <person name="Sullivan K.A.M."/>
            <person name="Roscito J.G."/>
            <person name="Kirilenko B.M."/>
            <person name="Davalos L.M."/>
            <person name="Corthals A.P."/>
            <person name="Power M.L."/>
            <person name="Jones G."/>
            <person name="Ransome R.D."/>
            <person name="Dechmann D.K.N."/>
            <person name="Locatelli A.G."/>
            <person name="Puechmaille S.J."/>
            <person name="Fedrigo O."/>
            <person name="Jarvis E.D."/>
            <person name="Hiller M."/>
            <person name="Vernes S.C."/>
            <person name="Myers E.W."/>
            <person name="Teeling E.C."/>
        </authorList>
    </citation>
    <scope>NUCLEOTIDE SEQUENCE [LARGE SCALE GENOMIC DNA]</scope>
    <source>
        <strain evidence="2">MMolMol1</strain>
        <tissue evidence="2">Muscle</tissue>
    </source>
</reference>
<evidence type="ECO:0000313" key="3">
    <source>
        <dbReference type="Proteomes" id="UP000550707"/>
    </source>
</evidence>
<dbReference type="AlphaFoldDB" id="A0A7J8CYY6"/>
<name>A0A7J8CYY6_MOLMO</name>
<proteinExistence type="predicted"/>
<accession>A0A7J8CYY6</accession>
<gene>
    <name evidence="2" type="ORF">HJG59_009425</name>
</gene>
<keyword evidence="3" id="KW-1185">Reference proteome</keyword>
<evidence type="ECO:0000256" key="1">
    <source>
        <dbReference type="SAM" id="MobiDB-lite"/>
    </source>
</evidence>
<feature type="region of interest" description="Disordered" evidence="1">
    <location>
        <begin position="26"/>
        <end position="55"/>
    </location>
</feature>
<feature type="compositionally biased region" description="Basic and acidic residues" evidence="1">
    <location>
        <begin position="280"/>
        <end position="289"/>
    </location>
</feature>
<feature type="compositionally biased region" description="Low complexity" evidence="1">
    <location>
        <begin position="26"/>
        <end position="39"/>
    </location>
</feature>
<dbReference type="Proteomes" id="UP000550707">
    <property type="component" value="Unassembled WGS sequence"/>
</dbReference>
<dbReference type="EMBL" id="JACASF010000019">
    <property type="protein sequence ID" value="KAF6416103.1"/>
    <property type="molecule type" value="Genomic_DNA"/>
</dbReference>
<feature type="region of interest" description="Disordered" evidence="1">
    <location>
        <begin position="218"/>
        <end position="379"/>
    </location>
</feature>
<feature type="compositionally biased region" description="Pro residues" evidence="1">
    <location>
        <begin position="323"/>
        <end position="334"/>
    </location>
</feature>
<evidence type="ECO:0000313" key="2">
    <source>
        <dbReference type="EMBL" id="KAF6416103.1"/>
    </source>
</evidence>
<dbReference type="InParanoid" id="A0A7J8CYY6"/>
<comment type="caution">
    <text evidence="2">The sequence shown here is derived from an EMBL/GenBank/DDBJ whole genome shotgun (WGS) entry which is preliminary data.</text>
</comment>